<keyword evidence="2" id="KW-1185">Reference proteome</keyword>
<name>A0A851HKP8_9GAMM</name>
<keyword evidence="1" id="KW-0808">Transferase</keyword>
<dbReference type="InterPro" id="IPR051159">
    <property type="entry name" value="Hexapeptide_acetyltransf"/>
</dbReference>
<dbReference type="EMBL" id="JABEVQ010000002">
    <property type="protein sequence ID" value="NWN90429.1"/>
    <property type="molecule type" value="Genomic_DNA"/>
</dbReference>
<organism evidence="1 2">
    <name type="scientific">Marinobacter adhaerens</name>
    <dbReference type="NCBI Taxonomy" id="1033846"/>
    <lineage>
        <taxon>Bacteria</taxon>
        <taxon>Pseudomonadati</taxon>
        <taxon>Pseudomonadota</taxon>
        <taxon>Gammaproteobacteria</taxon>
        <taxon>Pseudomonadales</taxon>
        <taxon>Marinobacteraceae</taxon>
        <taxon>Marinobacter</taxon>
    </lineage>
</organism>
<comment type="caution">
    <text evidence="1">The sequence shown here is derived from an EMBL/GenBank/DDBJ whole genome shotgun (WGS) entry which is preliminary data.</text>
</comment>
<dbReference type="PANTHER" id="PTHR23416">
    <property type="entry name" value="SIALIC ACID SYNTHASE-RELATED"/>
    <property type="match status" value="1"/>
</dbReference>
<proteinExistence type="predicted"/>
<gene>
    <name evidence="1" type="ORF">HLV39_02805</name>
</gene>
<dbReference type="PROSITE" id="PS51257">
    <property type="entry name" value="PROKAR_LIPOPROTEIN"/>
    <property type="match status" value="1"/>
</dbReference>
<dbReference type="Gene3D" id="2.160.10.10">
    <property type="entry name" value="Hexapeptide repeat proteins"/>
    <property type="match status" value="1"/>
</dbReference>
<dbReference type="GO" id="GO:0016746">
    <property type="term" value="F:acyltransferase activity"/>
    <property type="evidence" value="ECO:0007669"/>
    <property type="project" value="UniProtKB-KW"/>
</dbReference>
<accession>A0A851HKP8</accession>
<dbReference type="SUPFAM" id="SSF51161">
    <property type="entry name" value="Trimeric LpxA-like enzymes"/>
    <property type="match status" value="1"/>
</dbReference>
<sequence>MRNTLKRIIKNTFLLLTLPLYALYWVLSCLGNPDSTFQSFSQALSLIPGKVGVYVRAAFYRLACPDTSDDIVVGFLTILSHRDTSIHKGVYIGPQCNIGKCTLGKNTLLGSGIHVLSGKQQHQFKDPNLPIKEQGGAFKKIKIGADCWIGNNSVVMCDVANHSVVAAGAIVAKDLTQEGAVAAGNPAAAISQRNLEGLSE</sequence>
<evidence type="ECO:0000313" key="1">
    <source>
        <dbReference type="EMBL" id="NWN90429.1"/>
    </source>
</evidence>
<protein>
    <submittedName>
        <fullName evidence="1">Acyltransferase</fullName>
    </submittedName>
</protein>
<reference evidence="1 2" key="1">
    <citation type="submission" date="2020-03" db="EMBL/GenBank/DDBJ databases">
        <title>Metagenomic, metatranscriptomic, and metabolomic analyses revealed the key microbes and metabolic features during the fermentation of ganjang, Korean traditional soy sauce.</title>
        <authorList>
            <person name="Chun B.H."/>
            <person name="Jeon C.O."/>
        </authorList>
    </citation>
    <scope>NUCLEOTIDE SEQUENCE [LARGE SCALE GENOMIC DNA]</scope>
    <source>
        <strain evidence="1 2">KG14</strain>
    </source>
</reference>
<keyword evidence="1" id="KW-0012">Acyltransferase</keyword>
<evidence type="ECO:0000313" key="2">
    <source>
        <dbReference type="Proteomes" id="UP000536442"/>
    </source>
</evidence>
<dbReference type="InterPro" id="IPR011004">
    <property type="entry name" value="Trimer_LpxA-like_sf"/>
</dbReference>
<dbReference type="Proteomes" id="UP000536442">
    <property type="component" value="Unassembled WGS sequence"/>
</dbReference>
<dbReference type="AlphaFoldDB" id="A0A851HKP8"/>